<sequence>MSEDPMLPEPVAQALCAYRASLAEHGMSWGEPLVPYVRLMSLSRFVSGEEFFRAAFARVRARLPGVPPAEHGTRMLDLDFDEVLRDALGGDIPDGLAVLRLTPAGPELTGGPVPVLDDRPVPLALLLDNATAHHSEVRAGGGTVRLRPGGARLLDVDTATEVAVDGTPLCLGALTRTEPRVTLRLRAGFPCRWSVWSDDGQGWYPHGAPPRRDFHGIPYFHGDDLLVEVPARPLTVRVTRGMEYGVAETTVTPVPHDRGETGGTTPAGEATGPARVPGGTPAGDGEILVELTPERLYDAAEAGWYGADLHVHLNFAGDVVATPAMAAAMQHGEDLHVLNLLASNIAGDRVFDREALEHWSGEDLPWSDATHVARMGFEYRNDLLGHLHAFGSSAPPSHYHSGFGETPDWPPSTAVCEELRRHGAVVGYAHAFKTPIETPEQIIGDGSRQCTARMAVVDAALGLVDGMEVLHYGSAVGSSTVYQRLLGGGNRLAAVAGTDSMLSFTRQRMEMVSSPLGWERTYARVHGPLTAAAYAEAVRRGRTFATTGPFLRLTVDGAEPGDTIEPRPGDRLRVTVHAVGPEVERLVVRTADGVLAEGPPGELTAEFVVRGPTYVVAVADGGPHPRSLFTGVYAHTSPVYVDVGRRRVARPEDVRWCLDWMDRLEKLVRDQARLPALSQLDDHLSYIDEARRVYLSRLPH</sequence>
<keyword evidence="3" id="KW-1185">Reference proteome</keyword>
<dbReference type="Gene3D" id="3.20.20.140">
    <property type="entry name" value="Metal-dependent hydrolases"/>
    <property type="match status" value="1"/>
</dbReference>
<evidence type="ECO:0008006" key="4">
    <source>
        <dbReference type="Google" id="ProtNLM"/>
    </source>
</evidence>
<dbReference type="NCBIfam" id="NF038032">
    <property type="entry name" value="CehA_McbA_metalo"/>
    <property type="match status" value="1"/>
</dbReference>
<dbReference type="SUPFAM" id="SSF89550">
    <property type="entry name" value="PHP domain-like"/>
    <property type="match status" value="1"/>
</dbReference>
<comment type="caution">
    <text evidence="2">The sequence shown here is derived from an EMBL/GenBank/DDBJ whole genome shotgun (WGS) entry which is preliminary data.</text>
</comment>
<evidence type="ECO:0000256" key="1">
    <source>
        <dbReference type="SAM" id="MobiDB-lite"/>
    </source>
</evidence>
<dbReference type="EMBL" id="JACHIU010000001">
    <property type="protein sequence ID" value="MBB6474263.1"/>
    <property type="molecule type" value="Genomic_DNA"/>
</dbReference>
<feature type="region of interest" description="Disordered" evidence="1">
    <location>
        <begin position="252"/>
        <end position="283"/>
    </location>
</feature>
<reference evidence="2 3" key="1">
    <citation type="submission" date="2020-08" db="EMBL/GenBank/DDBJ databases">
        <title>Sequencing the genomes of 1000 actinobacteria strains.</title>
        <authorList>
            <person name="Klenk H.-P."/>
        </authorList>
    </citation>
    <scope>NUCLEOTIDE SEQUENCE [LARGE SCALE GENOMIC DNA]</scope>
    <source>
        <strain evidence="2 3">DSM 44936</strain>
    </source>
</reference>
<dbReference type="RefSeq" id="WP_343072733.1">
    <property type="nucleotide sequence ID" value="NZ_BAAALO010000011.1"/>
</dbReference>
<gene>
    <name evidence="2" type="ORF">BJ992_003694</name>
</gene>
<feature type="compositionally biased region" description="Low complexity" evidence="1">
    <location>
        <begin position="263"/>
        <end position="274"/>
    </location>
</feature>
<dbReference type="AlphaFoldDB" id="A0A7X0IG09"/>
<dbReference type="InterPro" id="IPR016195">
    <property type="entry name" value="Pol/histidinol_Pase-like"/>
</dbReference>
<name>A0A7X0IG09_9ACTN</name>
<proteinExistence type="predicted"/>
<organism evidence="2 3">
    <name type="scientific">Sphaerisporangium rubeum</name>
    <dbReference type="NCBI Taxonomy" id="321317"/>
    <lineage>
        <taxon>Bacteria</taxon>
        <taxon>Bacillati</taxon>
        <taxon>Actinomycetota</taxon>
        <taxon>Actinomycetes</taxon>
        <taxon>Streptosporangiales</taxon>
        <taxon>Streptosporangiaceae</taxon>
        <taxon>Sphaerisporangium</taxon>
    </lineage>
</organism>
<evidence type="ECO:0000313" key="3">
    <source>
        <dbReference type="Proteomes" id="UP000555564"/>
    </source>
</evidence>
<dbReference type="Proteomes" id="UP000555564">
    <property type="component" value="Unassembled WGS sequence"/>
</dbReference>
<evidence type="ECO:0000313" key="2">
    <source>
        <dbReference type="EMBL" id="MBB6474263.1"/>
    </source>
</evidence>
<protein>
    <recommendedName>
        <fullName evidence="4">CehA/McbA family metallohydrolase</fullName>
    </recommendedName>
</protein>
<accession>A0A7X0IG09</accession>